<evidence type="ECO:0000313" key="4">
    <source>
        <dbReference type="EMBL" id="TWU19789.1"/>
    </source>
</evidence>
<dbReference type="RefSeq" id="WP_146406528.1">
    <property type="nucleotide sequence ID" value="NZ_SJPU01000001.1"/>
</dbReference>
<evidence type="ECO:0000313" key="5">
    <source>
        <dbReference type="Proteomes" id="UP000319908"/>
    </source>
</evidence>
<dbReference type="GO" id="GO:0004252">
    <property type="term" value="F:serine-type endopeptidase activity"/>
    <property type="evidence" value="ECO:0007669"/>
    <property type="project" value="InterPro"/>
</dbReference>
<evidence type="ECO:0000256" key="1">
    <source>
        <dbReference type="ARBA" id="ARBA00022801"/>
    </source>
</evidence>
<sequence length="410" mass="45002">MQTLIPIFVAIASNLAWFSFTALATDASHEQYSAERREVSALGNLVAPPVMRDVEGFESTDRLKAIYFDALDWQGEETKVFAWLGMPTEITGKVPGIVLVHGGGGTAFKEWVQKWNDRGFAAISIAVEGQTDVRGASKAWQRHAWAGPQRSGIYGDSSQPLQDQWMYHAVADTVLANSLLRSLPQVDADQVGVMGISWGGVITSTVIGIDDRFAFAIPTYGCGNLATAENQYGRALGNNETYTQVWDPMLRLERATMPTLWLSWPGDQHFPLDKQAACYEAMSGRSMVSLIPGMRHGHGAGWNPPDSYAFAESVVETGTPWCRQREVTVQGDRCTVSFESTKPLRDAVLISTTDDGITGGRAWHETTADLTQTDDAWQVTAVLPTDTTAWFVNVHANDLTVSSHFQEQSH</sequence>
<proteinExistence type="predicted"/>
<evidence type="ECO:0000256" key="2">
    <source>
        <dbReference type="SAM" id="SignalP"/>
    </source>
</evidence>
<feature type="chain" id="PRO_5022698516" evidence="2">
    <location>
        <begin position="25"/>
        <end position="410"/>
    </location>
</feature>
<dbReference type="GO" id="GO:0006508">
    <property type="term" value="P:proteolysis"/>
    <property type="evidence" value="ECO:0007669"/>
    <property type="project" value="InterPro"/>
</dbReference>
<feature type="domain" description="Acetyl xylan esterase" evidence="3">
    <location>
        <begin position="76"/>
        <end position="220"/>
    </location>
</feature>
<name>A0A5C6CAH7_9BACT</name>
<dbReference type="Pfam" id="PF05448">
    <property type="entry name" value="AXE1"/>
    <property type="match status" value="1"/>
</dbReference>
<keyword evidence="5" id="KW-1185">Reference proteome</keyword>
<dbReference type="InterPro" id="IPR050261">
    <property type="entry name" value="FrsA_esterase"/>
</dbReference>
<gene>
    <name evidence="4" type="ORF">Poly21_19670</name>
</gene>
<protein>
    <submittedName>
        <fullName evidence="4">Acetyl xylan esterase (AXE1)</fullName>
    </submittedName>
</protein>
<dbReference type="InterPro" id="IPR029058">
    <property type="entry name" value="AB_hydrolase_fold"/>
</dbReference>
<dbReference type="EMBL" id="SJPU01000001">
    <property type="protein sequence ID" value="TWU19789.1"/>
    <property type="molecule type" value="Genomic_DNA"/>
</dbReference>
<dbReference type="InterPro" id="IPR008391">
    <property type="entry name" value="AXE1_dom"/>
</dbReference>
<comment type="caution">
    <text evidence="4">The sequence shown here is derived from an EMBL/GenBank/DDBJ whole genome shotgun (WGS) entry which is preliminary data.</text>
</comment>
<reference evidence="4 5" key="1">
    <citation type="journal article" date="2020" name="Antonie Van Leeuwenhoek">
        <title>Rhodopirellula heiligendammensis sp. nov., Rhodopirellula pilleata sp. nov., and Rhodopirellula solitaria sp. nov. isolated from natural or artificial marine surfaces in Northern Germany and California, USA, and emended description of the genus Rhodopirellula.</title>
        <authorList>
            <person name="Kallscheuer N."/>
            <person name="Wiegand S."/>
            <person name="Jogler M."/>
            <person name="Boedeker C."/>
            <person name="Peeters S.H."/>
            <person name="Rast P."/>
            <person name="Heuer A."/>
            <person name="Jetten M.S.M."/>
            <person name="Rohde M."/>
            <person name="Jogler C."/>
        </authorList>
    </citation>
    <scope>NUCLEOTIDE SEQUENCE [LARGE SCALE GENOMIC DNA]</scope>
    <source>
        <strain evidence="4 5">Poly21</strain>
    </source>
</reference>
<feature type="signal peptide" evidence="2">
    <location>
        <begin position="1"/>
        <end position="24"/>
    </location>
</feature>
<accession>A0A5C6CAH7</accession>
<dbReference type="OrthoDB" id="9765647at2"/>
<dbReference type="SUPFAM" id="SSF53474">
    <property type="entry name" value="alpha/beta-Hydrolases"/>
    <property type="match status" value="1"/>
</dbReference>
<dbReference type="Gene3D" id="3.40.50.1820">
    <property type="entry name" value="alpha/beta hydrolase"/>
    <property type="match status" value="1"/>
</dbReference>
<dbReference type="AlphaFoldDB" id="A0A5C6CAH7"/>
<dbReference type="Proteomes" id="UP000319908">
    <property type="component" value="Unassembled WGS sequence"/>
</dbReference>
<evidence type="ECO:0000259" key="3">
    <source>
        <dbReference type="Pfam" id="PF05448"/>
    </source>
</evidence>
<keyword evidence="2" id="KW-0732">Signal</keyword>
<dbReference type="InterPro" id="IPR002471">
    <property type="entry name" value="Pept_S9_AS"/>
</dbReference>
<keyword evidence="1" id="KW-0378">Hydrolase</keyword>
<dbReference type="PROSITE" id="PS00708">
    <property type="entry name" value="PRO_ENDOPEP_SER"/>
    <property type="match status" value="1"/>
</dbReference>
<dbReference type="PANTHER" id="PTHR22946">
    <property type="entry name" value="DIENELACTONE HYDROLASE DOMAIN-CONTAINING PROTEIN-RELATED"/>
    <property type="match status" value="1"/>
</dbReference>
<organism evidence="4 5">
    <name type="scientific">Allorhodopirellula heiligendammensis</name>
    <dbReference type="NCBI Taxonomy" id="2714739"/>
    <lineage>
        <taxon>Bacteria</taxon>
        <taxon>Pseudomonadati</taxon>
        <taxon>Planctomycetota</taxon>
        <taxon>Planctomycetia</taxon>
        <taxon>Pirellulales</taxon>
        <taxon>Pirellulaceae</taxon>
        <taxon>Allorhodopirellula</taxon>
    </lineage>
</organism>